<dbReference type="Gene3D" id="3.10.129.10">
    <property type="entry name" value="Hotdog Thioesterase"/>
    <property type="match status" value="1"/>
</dbReference>
<dbReference type="Proteomes" id="UP000232196">
    <property type="component" value="Unassembled WGS sequence"/>
</dbReference>
<protein>
    <submittedName>
        <fullName evidence="1">Thioesterase</fullName>
    </submittedName>
</protein>
<keyword evidence="2" id="KW-1185">Reference proteome</keyword>
<evidence type="ECO:0000313" key="2">
    <source>
        <dbReference type="Proteomes" id="UP000232196"/>
    </source>
</evidence>
<dbReference type="EMBL" id="NPDN01000004">
    <property type="protein sequence ID" value="PJZ25953.1"/>
    <property type="molecule type" value="Genomic_DNA"/>
</dbReference>
<dbReference type="AlphaFoldDB" id="A0A2M9XE31"/>
<accession>A0A2M9XE31</accession>
<dbReference type="InterPro" id="IPR029069">
    <property type="entry name" value="HotDog_dom_sf"/>
</dbReference>
<evidence type="ECO:0000313" key="1">
    <source>
        <dbReference type="EMBL" id="PJZ25953.1"/>
    </source>
</evidence>
<sequence>MTEKFDVLSIPFNVHIQLSRPKQGEDALLVMEDKPIYKNHVGSGHAAALFALAEGSGGEYLLSRVASLPFEIIPVVRKSEVKYKKPAQGRVVSKGVIDEEEWSTFMAQLEKKGRAGLTVGVELFDETQSNVASFSFDWFIAKK</sequence>
<gene>
    <name evidence="1" type="ORF">CH357_08945</name>
</gene>
<comment type="caution">
    <text evidence="1">The sequence shown here is derived from an EMBL/GenBank/DDBJ whole genome shotgun (WGS) entry which is preliminary data.</text>
</comment>
<dbReference type="InterPro" id="IPR027961">
    <property type="entry name" value="DUF4442"/>
</dbReference>
<organism evidence="1 2">
    <name type="scientific">Leptospira hartskeerlii</name>
    <dbReference type="NCBI Taxonomy" id="2023177"/>
    <lineage>
        <taxon>Bacteria</taxon>
        <taxon>Pseudomonadati</taxon>
        <taxon>Spirochaetota</taxon>
        <taxon>Spirochaetia</taxon>
        <taxon>Leptospirales</taxon>
        <taxon>Leptospiraceae</taxon>
        <taxon>Leptospira</taxon>
    </lineage>
</organism>
<dbReference type="SUPFAM" id="SSF54637">
    <property type="entry name" value="Thioesterase/thiol ester dehydrase-isomerase"/>
    <property type="match status" value="1"/>
</dbReference>
<dbReference type="RefSeq" id="WP_100706588.1">
    <property type="nucleotide sequence ID" value="NZ_NPDL01000001.1"/>
</dbReference>
<proteinExistence type="predicted"/>
<reference evidence="1 2" key="1">
    <citation type="submission" date="2017-07" db="EMBL/GenBank/DDBJ databases">
        <title>Leptospira spp. isolated from tropical soils.</title>
        <authorList>
            <person name="Thibeaux R."/>
            <person name="Iraola G."/>
            <person name="Ferres I."/>
            <person name="Bierque E."/>
            <person name="Girault D."/>
            <person name="Soupe-Gilbert M.-E."/>
            <person name="Picardeau M."/>
            <person name="Goarant C."/>
        </authorList>
    </citation>
    <scope>NUCLEOTIDE SEQUENCE [LARGE SCALE GENOMIC DNA]</scope>
    <source>
        <strain evidence="1 2">MCA1-C-A1</strain>
    </source>
</reference>
<dbReference type="OrthoDB" id="196313at2"/>
<name>A0A2M9XE31_9LEPT</name>
<dbReference type="Pfam" id="PF14539">
    <property type="entry name" value="DUF4442"/>
    <property type="match status" value="1"/>
</dbReference>